<dbReference type="RefSeq" id="WP_028931103.1">
    <property type="nucleotide sequence ID" value="NZ_AUII01000020.1"/>
</dbReference>
<comment type="caution">
    <text evidence="1">The sequence shown here is derived from an EMBL/GenBank/DDBJ whole genome shotgun (WGS) entry which is preliminary data.</text>
</comment>
<evidence type="ECO:0000313" key="2">
    <source>
        <dbReference type="Proteomes" id="UP000321328"/>
    </source>
</evidence>
<sequence>MPFYTHGSRVADGRLFGPDAPPTALALFADRFVELTRFALLHDLVGGVAIRHPTPGTDSLAMLARDVLVALGKRPGTGSG</sequence>
<dbReference type="AlphaFoldDB" id="A0A511D677"/>
<name>A0A511D677_9PSEU</name>
<dbReference type="OrthoDB" id="52928at2"/>
<gene>
    <name evidence="1" type="ORF">PA7_41270</name>
</gene>
<dbReference type="Proteomes" id="UP000321328">
    <property type="component" value="Unassembled WGS sequence"/>
</dbReference>
<protein>
    <submittedName>
        <fullName evidence="1">Uncharacterized protein</fullName>
    </submittedName>
</protein>
<evidence type="ECO:0000313" key="1">
    <source>
        <dbReference type="EMBL" id="GEL20290.1"/>
    </source>
</evidence>
<dbReference type="EMBL" id="BJVI01000064">
    <property type="protein sequence ID" value="GEL20290.1"/>
    <property type="molecule type" value="Genomic_DNA"/>
</dbReference>
<accession>A0A511D677</accession>
<proteinExistence type="predicted"/>
<organism evidence="1 2">
    <name type="scientific">Pseudonocardia asaccharolytica DSM 44247 = NBRC 16224</name>
    <dbReference type="NCBI Taxonomy" id="1123024"/>
    <lineage>
        <taxon>Bacteria</taxon>
        <taxon>Bacillati</taxon>
        <taxon>Actinomycetota</taxon>
        <taxon>Actinomycetes</taxon>
        <taxon>Pseudonocardiales</taxon>
        <taxon>Pseudonocardiaceae</taxon>
        <taxon>Pseudonocardia</taxon>
    </lineage>
</organism>
<reference evidence="1 2" key="1">
    <citation type="submission" date="2019-07" db="EMBL/GenBank/DDBJ databases">
        <title>Whole genome shotgun sequence of Pseudonocardia asaccharolytica NBRC 16224.</title>
        <authorList>
            <person name="Hosoyama A."/>
            <person name="Uohara A."/>
            <person name="Ohji S."/>
            <person name="Ichikawa N."/>
        </authorList>
    </citation>
    <scope>NUCLEOTIDE SEQUENCE [LARGE SCALE GENOMIC DNA]</scope>
    <source>
        <strain evidence="1 2">NBRC 16224</strain>
    </source>
</reference>
<keyword evidence="2" id="KW-1185">Reference proteome</keyword>